<organism evidence="1 2">
    <name type="scientific">Palleronia pontilimi</name>
    <dbReference type="NCBI Taxonomy" id="1964209"/>
    <lineage>
        <taxon>Bacteria</taxon>
        <taxon>Pseudomonadati</taxon>
        <taxon>Pseudomonadota</taxon>
        <taxon>Alphaproteobacteria</taxon>
        <taxon>Rhodobacterales</taxon>
        <taxon>Roseobacteraceae</taxon>
        <taxon>Palleronia</taxon>
    </lineage>
</organism>
<sequence length="146" mass="15448">MGVVVVGANNERLGDPLFPVIKCDASDAQVLLVEPHPYLTPHLRRNYAFLPKDAIFQQRGGITGAGAAFLSSAGILRTSRSALSGRGLVALSCTSERDIGQTQLRRGRVRRVGKEEVGPAHAVGKIGVVELAARGRTGRLPCLPLG</sequence>
<accession>A0A934IJA9</accession>
<comment type="caution">
    <text evidence="1">The sequence shown here is derived from an EMBL/GenBank/DDBJ whole genome shotgun (WGS) entry which is preliminary data.</text>
</comment>
<gene>
    <name evidence="1" type="ORF">ILP92_16615</name>
</gene>
<dbReference type="Proteomes" id="UP000642488">
    <property type="component" value="Unassembled WGS sequence"/>
</dbReference>
<dbReference type="AlphaFoldDB" id="A0A934IJA9"/>
<dbReference type="EMBL" id="JAEKPD010000022">
    <property type="protein sequence ID" value="MBJ3764365.1"/>
    <property type="molecule type" value="Genomic_DNA"/>
</dbReference>
<dbReference type="RefSeq" id="WP_198917535.1">
    <property type="nucleotide sequence ID" value="NZ_JAEKPD010000022.1"/>
</dbReference>
<protein>
    <submittedName>
        <fullName evidence="1">Uncharacterized protein</fullName>
    </submittedName>
</protein>
<reference evidence="1" key="1">
    <citation type="submission" date="2020-12" db="EMBL/GenBank/DDBJ databases">
        <title>Bacterial taxonomy.</title>
        <authorList>
            <person name="Pan X."/>
        </authorList>
    </citation>
    <scope>NUCLEOTIDE SEQUENCE</scope>
    <source>
        <strain evidence="1">KCTC 52957</strain>
    </source>
</reference>
<keyword evidence="2" id="KW-1185">Reference proteome</keyword>
<evidence type="ECO:0000313" key="2">
    <source>
        <dbReference type="Proteomes" id="UP000642488"/>
    </source>
</evidence>
<name>A0A934IJA9_9RHOB</name>
<proteinExistence type="predicted"/>
<evidence type="ECO:0000313" key="1">
    <source>
        <dbReference type="EMBL" id="MBJ3764365.1"/>
    </source>
</evidence>